<sequence length="113" mass="12693">MGVVFLCRNKLGRRRVIKSFWESIEGSEDEVFYEASVMSEIAGEYIPEPLTFGYLDKAKKEKAYLVTEYIAGVMDAETWLRKKGGLSLNDGLKVGLQIAKGLVMRQRNGLKGV</sequence>
<dbReference type="SUPFAM" id="SSF56112">
    <property type="entry name" value="Protein kinase-like (PK-like)"/>
    <property type="match status" value="1"/>
</dbReference>
<keyword evidence="2" id="KW-1185">Reference proteome</keyword>
<comment type="caution">
    <text evidence="1">The sequence shown here is derived from an EMBL/GenBank/DDBJ whole genome shotgun (WGS) entry which is preliminary data.</text>
</comment>
<proteinExistence type="predicted"/>
<organism evidence="1 2">
    <name type="scientific">Candidatus Thiomargarita nelsonii</name>
    <dbReference type="NCBI Taxonomy" id="1003181"/>
    <lineage>
        <taxon>Bacteria</taxon>
        <taxon>Pseudomonadati</taxon>
        <taxon>Pseudomonadota</taxon>
        <taxon>Gammaproteobacteria</taxon>
        <taxon>Thiotrichales</taxon>
        <taxon>Thiotrichaceae</taxon>
        <taxon>Thiomargarita</taxon>
    </lineage>
</organism>
<dbReference type="AlphaFoldDB" id="A0A4E0QX52"/>
<gene>
    <name evidence="1" type="ORF">PN36_30490</name>
</gene>
<reference evidence="1 2" key="1">
    <citation type="journal article" date="2016" name="Front. Microbiol.">
        <title>Single-Cell (Meta-)Genomics of a Dimorphic Candidatus Thiomargarita nelsonii Reveals Genomic Plasticity.</title>
        <authorList>
            <person name="Flood B.E."/>
            <person name="Fliss P."/>
            <person name="Jones D.S."/>
            <person name="Dick G.J."/>
            <person name="Jain S."/>
            <person name="Kaster A.K."/>
            <person name="Winkel M."/>
            <person name="Mussmann M."/>
            <person name="Bailey J."/>
        </authorList>
    </citation>
    <scope>NUCLEOTIDE SEQUENCE [LARGE SCALE GENOMIC DNA]</scope>
    <source>
        <strain evidence="1">Hydrate Ridge</strain>
    </source>
</reference>
<dbReference type="Gene3D" id="1.10.510.10">
    <property type="entry name" value="Transferase(Phosphotransferase) domain 1"/>
    <property type="match status" value="1"/>
</dbReference>
<accession>A0A4E0QX52</accession>
<evidence type="ECO:0000313" key="2">
    <source>
        <dbReference type="Proteomes" id="UP000030428"/>
    </source>
</evidence>
<dbReference type="Proteomes" id="UP000030428">
    <property type="component" value="Unassembled WGS sequence"/>
</dbReference>
<evidence type="ECO:0000313" key="1">
    <source>
        <dbReference type="EMBL" id="TGO02102.1"/>
    </source>
</evidence>
<name>A0A4E0QX52_9GAMM</name>
<dbReference type="InterPro" id="IPR011009">
    <property type="entry name" value="Kinase-like_dom_sf"/>
</dbReference>
<dbReference type="EMBL" id="JSZA02000226">
    <property type="protein sequence ID" value="TGO02102.1"/>
    <property type="molecule type" value="Genomic_DNA"/>
</dbReference>
<protein>
    <submittedName>
        <fullName evidence="1">Uncharacterized protein</fullName>
    </submittedName>
</protein>